<dbReference type="EMBL" id="LWQT01000077">
    <property type="protein sequence ID" value="OAN48121.1"/>
    <property type="molecule type" value="Genomic_DNA"/>
</dbReference>
<dbReference type="STRING" id="1285242.A6A04_05025"/>
<evidence type="ECO:0000313" key="2">
    <source>
        <dbReference type="EMBL" id="OAN48121.1"/>
    </source>
</evidence>
<proteinExistence type="predicted"/>
<sequence length="71" mass="8036">MGGTREDDMPNIFEMGDRPGERTGDLRDHDELDYMATEARARSLDPRQRYVPSLQVQSTDALIEIGPTRKG</sequence>
<name>A0A178MHD3_9PROT</name>
<dbReference type="AlphaFoldDB" id="A0A178MHD3"/>
<gene>
    <name evidence="2" type="ORF">A6A04_05025</name>
</gene>
<keyword evidence="3" id="KW-1185">Reference proteome</keyword>
<feature type="region of interest" description="Disordered" evidence="1">
    <location>
        <begin position="1"/>
        <end position="27"/>
    </location>
</feature>
<feature type="compositionally biased region" description="Basic and acidic residues" evidence="1">
    <location>
        <begin position="15"/>
        <end position="27"/>
    </location>
</feature>
<protein>
    <submittedName>
        <fullName evidence="2">Uncharacterized protein</fullName>
    </submittedName>
</protein>
<dbReference type="Proteomes" id="UP000078428">
    <property type="component" value="Unassembled WGS sequence"/>
</dbReference>
<accession>A0A178MHD3</accession>
<comment type="caution">
    <text evidence="2">The sequence shown here is derived from an EMBL/GenBank/DDBJ whole genome shotgun (WGS) entry which is preliminary data.</text>
</comment>
<evidence type="ECO:0000256" key="1">
    <source>
        <dbReference type="SAM" id="MobiDB-lite"/>
    </source>
</evidence>
<reference evidence="2 3" key="1">
    <citation type="submission" date="2016-04" db="EMBL/GenBank/DDBJ databases">
        <title>Draft genome sequence of freshwater magnetotactic bacteria Magnetospirillum marisnigri SP-1 and Magnetospirillum moscoviense BB-1.</title>
        <authorList>
            <person name="Koziaeva V."/>
            <person name="Dziuba M.V."/>
            <person name="Ivanov T.M."/>
            <person name="Kuznetsov B."/>
            <person name="Grouzdev D.S."/>
        </authorList>
    </citation>
    <scope>NUCLEOTIDE SEQUENCE [LARGE SCALE GENOMIC DNA]</scope>
    <source>
        <strain evidence="2 3">SP-1</strain>
    </source>
</reference>
<organism evidence="2 3">
    <name type="scientific">Paramagnetospirillum marisnigri</name>
    <dbReference type="NCBI Taxonomy" id="1285242"/>
    <lineage>
        <taxon>Bacteria</taxon>
        <taxon>Pseudomonadati</taxon>
        <taxon>Pseudomonadota</taxon>
        <taxon>Alphaproteobacteria</taxon>
        <taxon>Rhodospirillales</taxon>
        <taxon>Magnetospirillaceae</taxon>
        <taxon>Paramagnetospirillum</taxon>
    </lineage>
</organism>
<evidence type="ECO:0000313" key="3">
    <source>
        <dbReference type="Proteomes" id="UP000078428"/>
    </source>
</evidence>